<evidence type="ECO:0000256" key="5">
    <source>
        <dbReference type="ARBA" id="ARBA00023004"/>
    </source>
</evidence>
<keyword evidence="4" id="KW-0479">Metal-binding</keyword>
<dbReference type="PANTHER" id="PTHR30352">
    <property type="entry name" value="PYRUVATE FORMATE-LYASE-ACTIVATING ENZYME"/>
    <property type="match status" value="1"/>
</dbReference>
<evidence type="ECO:0000313" key="7">
    <source>
        <dbReference type="EMBL" id="MBG0564949.1"/>
    </source>
</evidence>
<comment type="cofactor">
    <cofactor evidence="1">
        <name>[4Fe-4S] cluster</name>
        <dbReference type="ChEBI" id="CHEBI:49883"/>
    </cofactor>
</comment>
<dbReference type="AlphaFoldDB" id="A0A931CA42"/>
<dbReference type="GO" id="GO:0051539">
    <property type="term" value="F:4 iron, 4 sulfur cluster binding"/>
    <property type="evidence" value="ECO:0007669"/>
    <property type="project" value="UniProtKB-KW"/>
</dbReference>
<protein>
    <submittedName>
        <fullName evidence="7">Radical SAM protein</fullName>
    </submittedName>
</protein>
<dbReference type="SUPFAM" id="SSF102114">
    <property type="entry name" value="Radical SAM enzymes"/>
    <property type="match status" value="1"/>
</dbReference>
<sequence length="211" mass="22417">MSEPPLVRVARFLDRTTAEGPGERTAIWVQGCTIRCAGCFNPHLFGVRGGVPTPPADLVARVLATGTPGLTLLGGEPFEQAAGLAAVATGVRRAGRSVMTFTGYEYDQLREQAASGRDDVAALLDATDLLVAGLFRQDLLDHDRPWVGSTNQRFIRLSDRIEDVPIDVAVTPDRLEVTVTASGAVSVNGWADIETLDALLSGLPARRGKPA</sequence>
<keyword evidence="6" id="KW-0411">Iron-sulfur</keyword>
<dbReference type="InterPro" id="IPR058240">
    <property type="entry name" value="rSAM_sf"/>
</dbReference>
<keyword evidence="5" id="KW-0408">Iron</keyword>
<dbReference type="SFLD" id="SFLDF00299">
    <property type="entry name" value="anaerobic_ribonucleoside-triph"/>
    <property type="match status" value="1"/>
</dbReference>
<accession>A0A931CA42</accession>
<dbReference type="Pfam" id="PF13353">
    <property type="entry name" value="Fer4_12"/>
    <property type="match status" value="1"/>
</dbReference>
<name>A0A931CA42_9ACTN</name>
<gene>
    <name evidence="7" type="ORF">I4J89_26210</name>
</gene>
<dbReference type="SFLD" id="SFLDS00029">
    <property type="entry name" value="Radical_SAM"/>
    <property type="match status" value="1"/>
</dbReference>
<dbReference type="GO" id="GO:0004748">
    <property type="term" value="F:ribonucleoside-diphosphate reductase activity, thioredoxin disulfide as acceptor"/>
    <property type="evidence" value="ECO:0007669"/>
    <property type="project" value="TreeGrafter"/>
</dbReference>
<evidence type="ECO:0000256" key="4">
    <source>
        <dbReference type="ARBA" id="ARBA00022723"/>
    </source>
</evidence>
<keyword evidence="8" id="KW-1185">Reference proteome</keyword>
<evidence type="ECO:0000256" key="1">
    <source>
        <dbReference type="ARBA" id="ARBA00001966"/>
    </source>
</evidence>
<proteinExistence type="predicted"/>
<dbReference type="RefSeq" id="WP_196416739.1">
    <property type="nucleotide sequence ID" value="NZ_JADQTO010000013.1"/>
</dbReference>
<dbReference type="EMBL" id="JADQTO010000013">
    <property type="protein sequence ID" value="MBG0564949.1"/>
    <property type="molecule type" value="Genomic_DNA"/>
</dbReference>
<dbReference type="InterPro" id="IPR012837">
    <property type="entry name" value="NrdG"/>
</dbReference>
<evidence type="ECO:0000256" key="6">
    <source>
        <dbReference type="ARBA" id="ARBA00023014"/>
    </source>
</evidence>
<dbReference type="PANTHER" id="PTHR30352:SF2">
    <property type="entry name" value="ANAEROBIC RIBONUCLEOSIDE-TRIPHOSPHATE REDUCTASE-ACTIVATING PROTEIN"/>
    <property type="match status" value="1"/>
</dbReference>
<keyword evidence="2" id="KW-0004">4Fe-4S</keyword>
<dbReference type="InterPro" id="IPR013785">
    <property type="entry name" value="Aldolase_TIM"/>
</dbReference>
<evidence type="ECO:0000313" key="8">
    <source>
        <dbReference type="Proteomes" id="UP000598146"/>
    </source>
</evidence>
<dbReference type="SFLD" id="SFLDG01063">
    <property type="entry name" value="activating_enzymes__group_1"/>
    <property type="match status" value="1"/>
</dbReference>
<comment type="caution">
    <text evidence="7">The sequence shown here is derived from an EMBL/GenBank/DDBJ whole genome shotgun (WGS) entry which is preliminary data.</text>
</comment>
<dbReference type="GO" id="GO:0043365">
    <property type="term" value="F:[formate-C-acetyltransferase]-activating enzyme activity"/>
    <property type="evidence" value="ECO:0007669"/>
    <property type="project" value="InterPro"/>
</dbReference>
<dbReference type="InterPro" id="IPR007197">
    <property type="entry name" value="rSAM"/>
</dbReference>
<keyword evidence="3" id="KW-0949">S-adenosyl-L-methionine</keyword>
<dbReference type="SFLD" id="SFLDG01066">
    <property type="entry name" value="organic_radical-activating_enz"/>
    <property type="match status" value="1"/>
</dbReference>
<dbReference type="GO" id="GO:0046872">
    <property type="term" value="F:metal ion binding"/>
    <property type="evidence" value="ECO:0007669"/>
    <property type="project" value="UniProtKB-KW"/>
</dbReference>
<dbReference type="InterPro" id="IPR034457">
    <property type="entry name" value="Organic_radical-activating"/>
</dbReference>
<dbReference type="Gene3D" id="3.20.20.70">
    <property type="entry name" value="Aldolase class I"/>
    <property type="match status" value="1"/>
</dbReference>
<dbReference type="Proteomes" id="UP000598146">
    <property type="component" value="Unassembled WGS sequence"/>
</dbReference>
<evidence type="ECO:0000256" key="2">
    <source>
        <dbReference type="ARBA" id="ARBA00022485"/>
    </source>
</evidence>
<organism evidence="7 8">
    <name type="scientific">Actinoplanes aureus</name>
    <dbReference type="NCBI Taxonomy" id="2792083"/>
    <lineage>
        <taxon>Bacteria</taxon>
        <taxon>Bacillati</taxon>
        <taxon>Actinomycetota</taxon>
        <taxon>Actinomycetes</taxon>
        <taxon>Micromonosporales</taxon>
        <taxon>Micromonosporaceae</taxon>
        <taxon>Actinoplanes</taxon>
    </lineage>
</organism>
<reference evidence="7" key="1">
    <citation type="submission" date="2020-11" db="EMBL/GenBank/DDBJ databases">
        <title>Isolation and identification of active actinomycetes.</title>
        <authorList>
            <person name="Sun X."/>
        </authorList>
    </citation>
    <scope>NUCLEOTIDE SEQUENCE</scope>
    <source>
        <strain evidence="7">NEAU-A11</strain>
    </source>
</reference>
<evidence type="ECO:0000256" key="3">
    <source>
        <dbReference type="ARBA" id="ARBA00022691"/>
    </source>
</evidence>